<dbReference type="GO" id="GO:0016020">
    <property type="term" value="C:membrane"/>
    <property type="evidence" value="ECO:0007669"/>
    <property type="project" value="InterPro"/>
</dbReference>
<name>A0A3A9AQY8_9FIRM</name>
<evidence type="ECO:0000256" key="2">
    <source>
        <dbReference type="ARBA" id="ARBA00029447"/>
    </source>
</evidence>
<evidence type="ECO:0000259" key="4">
    <source>
        <dbReference type="PROSITE" id="PS50111"/>
    </source>
</evidence>
<keyword evidence="1 3" id="KW-0807">Transducer</keyword>
<dbReference type="EMBL" id="RAYQ01000024">
    <property type="protein sequence ID" value="RKI88755.1"/>
    <property type="molecule type" value="Genomic_DNA"/>
</dbReference>
<evidence type="ECO:0000313" key="6">
    <source>
        <dbReference type="Proteomes" id="UP000280696"/>
    </source>
</evidence>
<evidence type="ECO:0000256" key="3">
    <source>
        <dbReference type="PROSITE-ProRule" id="PRU00284"/>
    </source>
</evidence>
<dbReference type="InterPro" id="IPR004090">
    <property type="entry name" value="Chemotax_Me-accpt_rcpt"/>
</dbReference>
<dbReference type="Pfam" id="PF00015">
    <property type="entry name" value="MCPsignal"/>
    <property type="match status" value="1"/>
</dbReference>
<dbReference type="InterPro" id="IPR004089">
    <property type="entry name" value="MCPsignal_dom"/>
</dbReference>
<dbReference type="AlphaFoldDB" id="A0A3A9AQY8"/>
<protein>
    <submittedName>
        <fullName evidence="5">Chemotaxis protein</fullName>
    </submittedName>
</protein>
<dbReference type="GO" id="GO:0006935">
    <property type="term" value="P:chemotaxis"/>
    <property type="evidence" value="ECO:0007669"/>
    <property type="project" value="InterPro"/>
</dbReference>
<evidence type="ECO:0000256" key="1">
    <source>
        <dbReference type="ARBA" id="ARBA00023224"/>
    </source>
</evidence>
<organism evidence="5 6">
    <name type="scientific">Parablautia intestinalis</name>
    <dbReference type="NCBI Taxonomy" id="2320100"/>
    <lineage>
        <taxon>Bacteria</taxon>
        <taxon>Bacillati</taxon>
        <taxon>Bacillota</taxon>
        <taxon>Clostridia</taxon>
        <taxon>Lachnospirales</taxon>
        <taxon>Lachnospiraceae</taxon>
        <taxon>Parablautia</taxon>
    </lineage>
</organism>
<comment type="caution">
    <text evidence="5">The sequence shown here is derived from an EMBL/GenBank/DDBJ whole genome shotgun (WGS) entry which is preliminary data.</text>
</comment>
<feature type="domain" description="Methyl-accepting transducer" evidence="4">
    <location>
        <begin position="61"/>
        <end position="270"/>
    </location>
</feature>
<dbReference type="PANTHER" id="PTHR32089:SF41">
    <property type="entry name" value="METHYL-ACCEPTING CHEMOTAXIS PROTEIN"/>
    <property type="match status" value="1"/>
</dbReference>
<dbReference type="SUPFAM" id="SSF58104">
    <property type="entry name" value="Methyl-accepting chemotaxis protein (MCP) signaling domain"/>
    <property type="match status" value="1"/>
</dbReference>
<dbReference type="SMART" id="SM00283">
    <property type="entry name" value="MA"/>
    <property type="match status" value="1"/>
</dbReference>
<dbReference type="Proteomes" id="UP000280696">
    <property type="component" value="Unassembled WGS sequence"/>
</dbReference>
<keyword evidence="6" id="KW-1185">Reference proteome</keyword>
<dbReference type="RefSeq" id="WP_120471807.1">
    <property type="nucleotide sequence ID" value="NZ_RAYQ01000024.1"/>
</dbReference>
<comment type="similarity">
    <text evidence="2">Belongs to the methyl-accepting chemotaxis (MCP) protein family.</text>
</comment>
<dbReference type="GO" id="GO:0007165">
    <property type="term" value="P:signal transduction"/>
    <property type="evidence" value="ECO:0007669"/>
    <property type="project" value="UniProtKB-KW"/>
</dbReference>
<dbReference type="PRINTS" id="PR00260">
    <property type="entry name" value="CHEMTRNSDUCR"/>
</dbReference>
<dbReference type="Gene3D" id="1.10.287.950">
    <property type="entry name" value="Methyl-accepting chemotaxis protein"/>
    <property type="match status" value="1"/>
</dbReference>
<dbReference type="PROSITE" id="PS50111">
    <property type="entry name" value="CHEMOTAXIS_TRANSDUC_2"/>
    <property type="match status" value="1"/>
</dbReference>
<proteinExistence type="inferred from homology"/>
<gene>
    <name evidence="5" type="ORF">D7V94_18590</name>
</gene>
<sequence>MLFKKNKPKEIPQEIPVKERLYPVRHVAHSIKDYQKEITEKEVASLLELGMVKRSFHDVLDESDTFQDKLQDFGQTFSSINQVAGQFVSVKDEINQSAFTAQAKVDELKNSSMQVETYFAEMENTFAVFQTELKKIKDCTIKIISIAEQTNILALNASIEAARAGESGRGFAVVATEVKNLANGIKDLVAEVDASIRDVEDGTSKLNESILSSQNALNQNIQKMQNTSDVFLHITEAAESATSVQSEIADVIEDSKASLEELFHFFERTKDQYQTVLEHIDKASSLGTTKSAMFEDVDNMLSQITPVIDDLS</sequence>
<dbReference type="GO" id="GO:0004888">
    <property type="term" value="F:transmembrane signaling receptor activity"/>
    <property type="evidence" value="ECO:0007669"/>
    <property type="project" value="InterPro"/>
</dbReference>
<evidence type="ECO:0000313" key="5">
    <source>
        <dbReference type="EMBL" id="RKI88755.1"/>
    </source>
</evidence>
<reference evidence="5 6" key="1">
    <citation type="submission" date="2018-09" db="EMBL/GenBank/DDBJ databases">
        <title>Murine metabolic-syndrome-specific gut microbial biobank.</title>
        <authorList>
            <person name="Liu C."/>
        </authorList>
    </citation>
    <scope>NUCLEOTIDE SEQUENCE [LARGE SCALE GENOMIC DNA]</scope>
    <source>
        <strain evidence="5 6">0.1xD8-82</strain>
    </source>
</reference>
<accession>A0A3A9AQY8</accession>
<dbReference type="OrthoDB" id="9816519at2"/>
<dbReference type="PANTHER" id="PTHR32089">
    <property type="entry name" value="METHYL-ACCEPTING CHEMOTAXIS PROTEIN MCPB"/>
    <property type="match status" value="1"/>
</dbReference>